<gene>
    <name evidence="18" type="ORF">A3F84_27405</name>
</gene>
<dbReference type="InterPro" id="IPR036388">
    <property type="entry name" value="WH-like_DNA-bd_sf"/>
</dbReference>
<dbReference type="InterPro" id="IPR002543">
    <property type="entry name" value="FtsK_dom"/>
</dbReference>
<evidence type="ECO:0000313" key="18">
    <source>
        <dbReference type="EMBL" id="OGG43720.1"/>
    </source>
</evidence>
<feature type="region of interest" description="Disordered" evidence="15">
    <location>
        <begin position="208"/>
        <end position="292"/>
    </location>
</feature>
<evidence type="ECO:0000256" key="1">
    <source>
        <dbReference type="ARBA" id="ARBA00004651"/>
    </source>
</evidence>
<feature type="binding site" evidence="14">
    <location>
        <begin position="454"/>
        <end position="461"/>
    </location>
    <ligand>
        <name>ATP</name>
        <dbReference type="ChEBI" id="CHEBI:30616"/>
    </ligand>
</feature>
<evidence type="ECO:0000256" key="12">
    <source>
        <dbReference type="ARBA" id="ARBA00023306"/>
    </source>
</evidence>
<evidence type="ECO:0000256" key="10">
    <source>
        <dbReference type="ARBA" id="ARBA00023125"/>
    </source>
</evidence>
<feature type="transmembrane region" description="Helical" evidence="16">
    <location>
        <begin position="72"/>
        <end position="99"/>
    </location>
</feature>
<dbReference type="AlphaFoldDB" id="A0A1F6C3G2"/>
<keyword evidence="6 14" id="KW-0547">Nucleotide-binding</keyword>
<keyword evidence="7" id="KW-0159">Chromosome partition</keyword>
<keyword evidence="10" id="KW-0238">DNA-binding</keyword>
<sequence length="785" mass="84175">MKKKGSNAKPVATSSGLHKLTQITGILLMTAGGILLASLVSHTPGSAYDPDIGTTYPPDDPDNWAGHIGTLIAWRLLFLVGHGAYPLALIVLACGWCVFRGADLRNWVFKTLAALFLIALYCGVSEVAWDRPDPTAFRYGGAVGMRLALELLRPNLGLVGSYLACGALAVVALILVTNIRFDTLLDAAADAAARVGEGAAGIWARRKAEGEKRKADLTPQPPSPKGKGEQAGLSPLPAGEGSGEGSSRLTPDRETRPEEADAPERPSVRLPKRPSRVESPEEDKPVERVLRDASPASGAVYAVPSVDLLADPPDGGNEVNREALVASARKLESSLISFGIEGKVLQVTPGPVITIFEVEPPPGVKVNRIVSLSDDLALAMKARSIRIQAPIPGKSAVGIEIPNDESSVVYLKEIVGGAEFQKSPSRLLLALGKTVFGDPYCADLGKMPHLLIAGATGAGKSVCINVLISSLLFKATPDEVRLIMIDPKMLELSSYNDVPHLLAPVVTDPKKASDALRWTVGEMESRYQRLARVGVRNIGDFNLRVKGLLVRGRTDENGEVPRPLPYIVVLIDELADLMMTAPADVEDSLCRLAQMARAVGIHLVVATQRPSVNVITGVIKANFPARIAFQVASKIDSRTILDTIGAEKLLGRGDMLYLPAGQPEPVRIHGAYISPEETERIVAAIQAQGAPFSTVELTPKAEETAFDERERDPLYEEALRLVITHQQASASLLQRRLKVGYSRAGRLIDELEMTGIIGPFDGSKARQVLVDEAYLGEMYGKAEEK</sequence>
<feature type="compositionally biased region" description="Basic and acidic residues" evidence="15">
    <location>
        <begin position="275"/>
        <end position="291"/>
    </location>
</feature>
<comment type="subunit">
    <text evidence="13">Homohexamer. Forms a ring that surrounds DNA.</text>
</comment>
<dbReference type="EMBL" id="MFKF01000427">
    <property type="protein sequence ID" value="OGG43720.1"/>
    <property type="molecule type" value="Genomic_DNA"/>
</dbReference>
<dbReference type="Pfam" id="PF09397">
    <property type="entry name" value="FtsK_gamma"/>
    <property type="match status" value="1"/>
</dbReference>
<keyword evidence="9 16" id="KW-1133">Transmembrane helix</keyword>
<feature type="transmembrane region" description="Helical" evidence="16">
    <location>
        <begin position="20"/>
        <end position="40"/>
    </location>
</feature>
<keyword evidence="11 16" id="KW-0472">Membrane</keyword>
<dbReference type="SMART" id="SM00843">
    <property type="entry name" value="Ftsk_gamma"/>
    <property type="match status" value="1"/>
</dbReference>
<dbReference type="Gene3D" id="3.40.50.300">
    <property type="entry name" value="P-loop containing nucleotide triphosphate hydrolases"/>
    <property type="match status" value="1"/>
</dbReference>
<evidence type="ECO:0000256" key="5">
    <source>
        <dbReference type="ARBA" id="ARBA00022692"/>
    </source>
</evidence>
<dbReference type="SMART" id="SM00382">
    <property type="entry name" value="AAA"/>
    <property type="match status" value="1"/>
</dbReference>
<organism evidence="18 19">
    <name type="scientific">Handelsmanbacteria sp. (strain RIFCSPLOWO2_12_FULL_64_10)</name>
    <dbReference type="NCBI Taxonomy" id="1817868"/>
    <lineage>
        <taxon>Bacteria</taxon>
        <taxon>Candidatus Handelsmaniibacteriota</taxon>
    </lineage>
</organism>
<dbReference type="Pfam" id="PF17854">
    <property type="entry name" value="FtsK_alpha"/>
    <property type="match status" value="1"/>
</dbReference>
<dbReference type="Pfam" id="PF01580">
    <property type="entry name" value="FtsK_SpoIIIE"/>
    <property type="match status" value="1"/>
</dbReference>
<dbReference type="Gene3D" id="1.10.10.10">
    <property type="entry name" value="Winged helix-like DNA-binding domain superfamily/Winged helix DNA-binding domain"/>
    <property type="match status" value="1"/>
</dbReference>
<evidence type="ECO:0000256" key="2">
    <source>
        <dbReference type="ARBA" id="ARBA00006474"/>
    </source>
</evidence>
<dbReference type="GO" id="GO:0003677">
    <property type="term" value="F:DNA binding"/>
    <property type="evidence" value="ECO:0007669"/>
    <property type="project" value="UniProtKB-KW"/>
</dbReference>
<keyword evidence="12" id="KW-0131">Cell cycle</keyword>
<dbReference type="InterPro" id="IPR027417">
    <property type="entry name" value="P-loop_NTPase"/>
</dbReference>
<reference evidence="18 19" key="1">
    <citation type="journal article" date="2016" name="Nat. Commun.">
        <title>Thousands of microbial genomes shed light on interconnected biogeochemical processes in an aquifer system.</title>
        <authorList>
            <person name="Anantharaman K."/>
            <person name="Brown C.T."/>
            <person name="Hug L.A."/>
            <person name="Sharon I."/>
            <person name="Castelle C.J."/>
            <person name="Probst A.J."/>
            <person name="Thomas B.C."/>
            <person name="Singh A."/>
            <person name="Wilkins M.J."/>
            <person name="Karaoz U."/>
            <person name="Brodie E.L."/>
            <person name="Williams K.H."/>
            <person name="Hubbard S.S."/>
            <person name="Banfield J.F."/>
        </authorList>
    </citation>
    <scope>NUCLEOTIDE SEQUENCE [LARGE SCALE GENOMIC DNA]</scope>
    <source>
        <strain evidence="19">RIFCSPLOWO2_12_FULL_64_10</strain>
    </source>
</reference>
<dbReference type="PROSITE" id="PS50901">
    <property type="entry name" value="FTSK"/>
    <property type="match status" value="1"/>
</dbReference>
<evidence type="ECO:0000256" key="15">
    <source>
        <dbReference type="SAM" id="MobiDB-lite"/>
    </source>
</evidence>
<dbReference type="SUPFAM" id="SSF52540">
    <property type="entry name" value="P-loop containing nucleoside triphosphate hydrolases"/>
    <property type="match status" value="1"/>
</dbReference>
<dbReference type="PANTHER" id="PTHR22683">
    <property type="entry name" value="SPORULATION PROTEIN RELATED"/>
    <property type="match status" value="1"/>
</dbReference>
<keyword evidence="4" id="KW-0132">Cell division</keyword>
<dbReference type="PANTHER" id="PTHR22683:SF41">
    <property type="entry name" value="DNA TRANSLOCASE FTSK"/>
    <property type="match status" value="1"/>
</dbReference>
<comment type="caution">
    <text evidence="18">The sequence shown here is derived from an EMBL/GenBank/DDBJ whole genome shotgun (WGS) entry which is preliminary data.</text>
</comment>
<evidence type="ECO:0000256" key="13">
    <source>
        <dbReference type="ARBA" id="ARBA00025923"/>
    </source>
</evidence>
<evidence type="ECO:0000256" key="3">
    <source>
        <dbReference type="ARBA" id="ARBA00022475"/>
    </source>
</evidence>
<evidence type="ECO:0000256" key="16">
    <source>
        <dbReference type="SAM" id="Phobius"/>
    </source>
</evidence>
<evidence type="ECO:0000256" key="7">
    <source>
        <dbReference type="ARBA" id="ARBA00022829"/>
    </source>
</evidence>
<comment type="similarity">
    <text evidence="2">Belongs to the FtsK/SpoIIIE/SftA family.</text>
</comment>
<dbReference type="GO" id="GO:0005524">
    <property type="term" value="F:ATP binding"/>
    <property type="evidence" value="ECO:0007669"/>
    <property type="project" value="UniProtKB-UniRule"/>
</dbReference>
<evidence type="ECO:0000313" key="19">
    <source>
        <dbReference type="Proteomes" id="UP000178606"/>
    </source>
</evidence>
<dbReference type="GO" id="GO:0007059">
    <property type="term" value="P:chromosome segregation"/>
    <property type="evidence" value="ECO:0007669"/>
    <property type="project" value="UniProtKB-KW"/>
</dbReference>
<evidence type="ECO:0000259" key="17">
    <source>
        <dbReference type="PROSITE" id="PS50901"/>
    </source>
</evidence>
<dbReference type="GO" id="GO:0051301">
    <property type="term" value="P:cell division"/>
    <property type="evidence" value="ECO:0007669"/>
    <property type="project" value="UniProtKB-KW"/>
</dbReference>
<dbReference type="InterPro" id="IPR018541">
    <property type="entry name" value="Ftsk_gamma"/>
</dbReference>
<feature type="domain" description="FtsK" evidence="17">
    <location>
        <begin position="437"/>
        <end position="638"/>
    </location>
</feature>
<dbReference type="InterPro" id="IPR050206">
    <property type="entry name" value="FtsK/SpoIIIE/SftA"/>
</dbReference>
<evidence type="ECO:0000256" key="6">
    <source>
        <dbReference type="ARBA" id="ARBA00022741"/>
    </source>
</evidence>
<keyword evidence="5 16" id="KW-0812">Transmembrane</keyword>
<protein>
    <recommendedName>
        <fullName evidence="17">FtsK domain-containing protein</fullName>
    </recommendedName>
</protein>
<dbReference type="InterPro" id="IPR041027">
    <property type="entry name" value="FtsK_alpha"/>
</dbReference>
<dbReference type="Proteomes" id="UP000178606">
    <property type="component" value="Unassembled WGS sequence"/>
</dbReference>
<feature type="transmembrane region" description="Helical" evidence="16">
    <location>
        <begin position="156"/>
        <end position="176"/>
    </location>
</feature>
<name>A0A1F6C3G2_HANXR</name>
<evidence type="ECO:0000256" key="9">
    <source>
        <dbReference type="ARBA" id="ARBA00022989"/>
    </source>
</evidence>
<accession>A0A1F6C3G2</accession>
<dbReference type="Pfam" id="PF13491">
    <property type="entry name" value="FtsK_4TM"/>
    <property type="match status" value="1"/>
</dbReference>
<evidence type="ECO:0000256" key="11">
    <source>
        <dbReference type="ARBA" id="ARBA00023136"/>
    </source>
</evidence>
<evidence type="ECO:0000256" key="4">
    <source>
        <dbReference type="ARBA" id="ARBA00022618"/>
    </source>
</evidence>
<dbReference type="Gene3D" id="3.30.980.40">
    <property type="match status" value="1"/>
</dbReference>
<keyword evidence="8 14" id="KW-0067">ATP-binding</keyword>
<dbReference type="InterPro" id="IPR003593">
    <property type="entry name" value="AAA+_ATPase"/>
</dbReference>
<dbReference type="InterPro" id="IPR025199">
    <property type="entry name" value="FtsK_4TM"/>
</dbReference>
<evidence type="ECO:0000256" key="14">
    <source>
        <dbReference type="PROSITE-ProRule" id="PRU00289"/>
    </source>
</evidence>
<dbReference type="GO" id="GO:0005886">
    <property type="term" value="C:plasma membrane"/>
    <property type="evidence" value="ECO:0007669"/>
    <property type="project" value="UniProtKB-SubCell"/>
</dbReference>
<evidence type="ECO:0000256" key="8">
    <source>
        <dbReference type="ARBA" id="ARBA00022840"/>
    </source>
</evidence>
<comment type="subcellular location">
    <subcellularLocation>
        <location evidence="1">Cell membrane</location>
        <topology evidence="1">Multi-pass membrane protein</topology>
    </subcellularLocation>
</comment>
<dbReference type="InterPro" id="IPR036390">
    <property type="entry name" value="WH_DNA-bd_sf"/>
</dbReference>
<dbReference type="SUPFAM" id="SSF46785">
    <property type="entry name" value="Winged helix' DNA-binding domain"/>
    <property type="match status" value="1"/>
</dbReference>
<feature type="compositionally biased region" description="Basic and acidic residues" evidence="15">
    <location>
        <begin position="250"/>
        <end position="267"/>
    </location>
</feature>
<keyword evidence="3" id="KW-1003">Cell membrane</keyword>
<proteinExistence type="inferred from homology"/>